<accession>A0A5E7EPK7</accession>
<sequence>MSTRSRTIQHAVLDFQVDQPLGRQSINLHLHLHLHLRCED</sequence>
<gene>
    <name evidence="1" type="ORF">PS723_04778</name>
</gene>
<proteinExistence type="predicted"/>
<evidence type="ECO:0000313" key="1">
    <source>
        <dbReference type="EMBL" id="VVO28287.1"/>
    </source>
</evidence>
<dbReference type="Proteomes" id="UP000379480">
    <property type="component" value="Unassembled WGS sequence"/>
</dbReference>
<dbReference type="AlphaFoldDB" id="A0A5E7EPK7"/>
<reference evidence="1 2" key="1">
    <citation type="submission" date="2019-09" db="EMBL/GenBank/DDBJ databases">
        <authorList>
            <person name="Chandra G."/>
            <person name="Truman W A."/>
        </authorList>
    </citation>
    <scope>NUCLEOTIDE SEQUENCE [LARGE SCALE GENOMIC DNA]</scope>
    <source>
        <strain evidence="1">PS723</strain>
    </source>
</reference>
<evidence type="ECO:0000313" key="2">
    <source>
        <dbReference type="Proteomes" id="UP000379480"/>
    </source>
</evidence>
<organism evidence="1 2">
    <name type="scientific">Pseudomonas fluorescens</name>
    <dbReference type="NCBI Taxonomy" id="294"/>
    <lineage>
        <taxon>Bacteria</taxon>
        <taxon>Pseudomonadati</taxon>
        <taxon>Pseudomonadota</taxon>
        <taxon>Gammaproteobacteria</taxon>
        <taxon>Pseudomonadales</taxon>
        <taxon>Pseudomonadaceae</taxon>
        <taxon>Pseudomonas</taxon>
    </lineage>
</organism>
<name>A0A5E7EPK7_PSEFL</name>
<protein>
    <submittedName>
        <fullName evidence="1">Uncharacterized protein</fullName>
    </submittedName>
</protein>
<dbReference type="EMBL" id="CABVHY010000027">
    <property type="protein sequence ID" value="VVO28287.1"/>
    <property type="molecule type" value="Genomic_DNA"/>
</dbReference>